<dbReference type="GO" id="GO:0005886">
    <property type="term" value="C:plasma membrane"/>
    <property type="evidence" value="ECO:0007669"/>
    <property type="project" value="InterPro"/>
</dbReference>
<evidence type="ECO:0000313" key="7">
    <source>
        <dbReference type="EMBL" id="BDU76729.1"/>
    </source>
</evidence>
<comment type="subcellular location">
    <subcellularLocation>
        <location evidence="1">Membrane</location>
        <topology evidence="1">Single-pass membrane protein</topology>
    </subcellularLocation>
</comment>
<reference evidence="7" key="1">
    <citation type="journal article" date="2023" name="Int. J. Syst. Evol. Microbiol.">
        <title>Mesoterricola silvestris gen. nov., sp. nov., Mesoterricola sediminis sp. nov., Geothrix oryzae sp. nov., Geothrix edaphica sp. nov., Geothrix rubra sp. nov., and Geothrix limicola sp. nov., six novel members of Acidobacteriota isolated from soils.</title>
        <authorList>
            <person name="Itoh H."/>
            <person name="Sugisawa Y."/>
            <person name="Mise K."/>
            <person name="Xu Z."/>
            <person name="Kuniyasu M."/>
            <person name="Ushijima N."/>
            <person name="Kawano K."/>
            <person name="Kobayashi E."/>
            <person name="Shiratori Y."/>
            <person name="Masuda Y."/>
            <person name="Senoo K."/>
        </authorList>
    </citation>
    <scope>NUCLEOTIDE SEQUENCE</scope>
    <source>
        <strain evidence="7">W786</strain>
    </source>
</reference>
<dbReference type="Pfam" id="PF04357">
    <property type="entry name" value="TamB"/>
    <property type="match status" value="1"/>
</dbReference>
<dbReference type="InterPro" id="IPR007452">
    <property type="entry name" value="TamB_C"/>
</dbReference>
<feature type="domain" description="Translocation and assembly module TamB C-terminal" evidence="6">
    <location>
        <begin position="993"/>
        <end position="1281"/>
    </location>
</feature>
<evidence type="ECO:0000256" key="1">
    <source>
        <dbReference type="ARBA" id="ARBA00004167"/>
    </source>
</evidence>
<organism evidence="7 8">
    <name type="scientific">Mesoterricola sediminis</name>
    <dbReference type="NCBI Taxonomy" id="2927980"/>
    <lineage>
        <taxon>Bacteria</taxon>
        <taxon>Pseudomonadati</taxon>
        <taxon>Acidobacteriota</taxon>
        <taxon>Holophagae</taxon>
        <taxon>Holophagales</taxon>
        <taxon>Holophagaceae</taxon>
        <taxon>Mesoterricola</taxon>
    </lineage>
</organism>
<evidence type="ECO:0000256" key="3">
    <source>
        <dbReference type="ARBA" id="ARBA00022989"/>
    </source>
</evidence>
<keyword evidence="3 5" id="KW-1133">Transmembrane helix</keyword>
<dbReference type="Proteomes" id="UP001228113">
    <property type="component" value="Chromosome"/>
</dbReference>
<evidence type="ECO:0000256" key="4">
    <source>
        <dbReference type="ARBA" id="ARBA00023136"/>
    </source>
</evidence>
<dbReference type="KEGG" id="msea:METESE_16870"/>
<protein>
    <recommendedName>
        <fullName evidence="6">Translocation and assembly module TamB C-terminal domain-containing protein</fullName>
    </recommendedName>
</protein>
<gene>
    <name evidence="7" type="ORF">METESE_16870</name>
</gene>
<feature type="transmembrane region" description="Helical" evidence="5">
    <location>
        <begin position="23"/>
        <end position="41"/>
    </location>
</feature>
<evidence type="ECO:0000256" key="2">
    <source>
        <dbReference type="ARBA" id="ARBA00022692"/>
    </source>
</evidence>
<accession>A0AA48KC29</accession>
<evidence type="ECO:0000256" key="5">
    <source>
        <dbReference type="SAM" id="Phobius"/>
    </source>
</evidence>
<name>A0AA48KC29_9BACT</name>
<keyword evidence="4 5" id="KW-0472">Membrane</keyword>
<evidence type="ECO:0000259" key="6">
    <source>
        <dbReference type="Pfam" id="PF04357"/>
    </source>
</evidence>
<dbReference type="EMBL" id="AP027081">
    <property type="protein sequence ID" value="BDU76729.1"/>
    <property type="molecule type" value="Genomic_DNA"/>
</dbReference>
<keyword evidence="8" id="KW-1185">Reference proteome</keyword>
<dbReference type="RefSeq" id="WP_316411502.1">
    <property type="nucleotide sequence ID" value="NZ_AP027081.1"/>
</dbReference>
<evidence type="ECO:0000313" key="8">
    <source>
        <dbReference type="Proteomes" id="UP001228113"/>
    </source>
</evidence>
<dbReference type="GO" id="GO:0009306">
    <property type="term" value="P:protein secretion"/>
    <property type="evidence" value="ECO:0007669"/>
    <property type="project" value="InterPro"/>
</dbReference>
<sequence>MNEAPNPPSALRRAWSRRWVRRLTYLLVSGAGLAGLGAFLITRPSVDRWIVARLDEAIRRETALAFTAERLEVHPFQGRFILHAPTLGGDLFQARRVEVEVEYSSLLRTPHVRRILVDRPALVVDAARLAAIRLRDRPPSGKETSFRIDRLEILDGSVQVHEPAWGLEQTSAAFSVDGRGRLPNQIWLDVRVPTFATGKGPARLKGDASFKFRATDKGLDTANIRVRLGDSALSVLGSYAFPTRVVNAEASGSLNLAEALRLVPGAQPGPPPASGFLEVKGRIQGPVKDPAWTLTLDGRQIAVSGSPLHPGTLRAAANGAPGHLALTRIAWESADGRITGEGAWTRQGGTRVDLSAEGVSLAPAAVYARNELLQGLTGRFKGTAAFPGPPWAAPDLERTTFRGSGEFLKDGHAIGTVSLEVADRQLRAEHVELQLPEGGFRGRASARLTRKGLGSLEAEGEVRTDAADVAKTLRAWKVTDLDMSGPTQARTTLTWTPAEGLVLEGQVDVTKPRWHGANADRVRAAVAIREDAITISGIQLEKGEGRGSGDIWISWSKAHPEEDAIDMCFQAERLPVKEGLRAADQGDLDLEGTATGWTRLHGPLGALTLDAHFTVEDGRVYGLTIPRAEGDYSLDINSLRMRASNIRVTELGPGGTPDDSHLDLRGAMTLDASRATWTVDMNGALDTSALGLPGPPTTGRVTARLDGPLTAPLGPSQAPEGVVSLAGGRVALGAQALEGLEAGIQFRDGRLDAQIGLDGATLPVLMVQANQVGQDRLSAEMDVVVSHDSVDIPALARRYAQGFVKNLDLAFRGTADWTPKGLAWNGSLDRFQGTFEGFQLAQAAPGTATGDARGLKATLDLEGRTLSPQGDPSAKATRLRLGGRVPFSPSGELGLRLEGEAELGSVKALVDHLAEPGQYGLLADMKPAGNATLDLLVGGSPSAPTLDGHLTLTGGRLSERTYPQSIENLDFTAHFKGRDVTIPQDAPLRGVLAQGALAAWGRVSWGFEGLTSYDLNASLADAQFRDLPEGFEINGSFNGFLRGNDRDGGLLKGTIKAKSMLYQADLNFTDLVLAGAMGGTPLSLDPSDPLTRIELDLDLQMNQPWECDTNLLKLQGRPSGAFRIAGSLARPGLRGRMELLPGGRITNVVPAGDVILERGSISFPDPGVFNPVFDVHGHVDVDPYLVNLDITGSLDAINARPSSTPALRSDEIFAILLDPSAVSKVGSSQGNPSQASVNTGLFNQGAGLLTSLVLSSQLERLRKTLFLDRVNFAYTGTTNVSVTLEKSFSLLGRRVPLIGMYKQEGNQTIITGNVEWRFGNLVLQLGARQTTGGTLGDTSNQGVQPSGEIRYTWTPK</sequence>
<proteinExistence type="predicted"/>
<keyword evidence="2 5" id="KW-0812">Transmembrane</keyword>